<evidence type="ECO:0000256" key="2">
    <source>
        <dbReference type="ARBA" id="ARBA00023125"/>
    </source>
</evidence>
<dbReference type="InterPro" id="IPR009057">
    <property type="entry name" value="Homeodomain-like_sf"/>
</dbReference>
<dbReference type="GO" id="GO:0003700">
    <property type="term" value="F:DNA-binding transcription factor activity"/>
    <property type="evidence" value="ECO:0007669"/>
    <property type="project" value="InterPro"/>
</dbReference>
<reference evidence="5" key="1">
    <citation type="submission" date="2020-10" db="EMBL/GenBank/DDBJ databases">
        <authorList>
            <person name="Gilroy R."/>
        </authorList>
    </citation>
    <scope>NUCLEOTIDE SEQUENCE</scope>
    <source>
        <strain evidence="5">ChiW25-3613</strain>
    </source>
</reference>
<evidence type="ECO:0000256" key="3">
    <source>
        <dbReference type="ARBA" id="ARBA00023163"/>
    </source>
</evidence>
<dbReference type="Gene3D" id="1.10.10.60">
    <property type="entry name" value="Homeodomain-like"/>
    <property type="match status" value="1"/>
</dbReference>
<keyword evidence="2" id="KW-0238">DNA-binding</keyword>
<dbReference type="InterPro" id="IPR018060">
    <property type="entry name" value="HTH_AraC"/>
</dbReference>
<dbReference type="SUPFAM" id="SSF46689">
    <property type="entry name" value="Homeodomain-like"/>
    <property type="match status" value="1"/>
</dbReference>
<organism evidence="5 6">
    <name type="scientific">Candidatus Coproplasma stercoripullorum</name>
    <dbReference type="NCBI Taxonomy" id="2840751"/>
    <lineage>
        <taxon>Bacteria</taxon>
        <taxon>Bacillati</taxon>
        <taxon>Bacillota</taxon>
        <taxon>Clostridia</taxon>
        <taxon>Eubacteriales</taxon>
        <taxon>Candidatus Coproplasma</taxon>
    </lineage>
</organism>
<keyword evidence="1" id="KW-0805">Transcription regulation</keyword>
<dbReference type="PRINTS" id="PR00032">
    <property type="entry name" value="HTHARAC"/>
</dbReference>
<reference evidence="5" key="2">
    <citation type="journal article" date="2021" name="PeerJ">
        <title>Extensive microbial diversity within the chicken gut microbiome revealed by metagenomics and culture.</title>
        <authorList>
            <person name="Gilroy R."/>
            <person name="Ravi A."/>
            <person name="Getino M."/>
            <person name="Pursley I."/>
            <person name="Horton D.L."/>
            <person name="Alikhan N.F."/>
            <person name="Baker D."/>
            <person name="Gharbi K."/>
            <person name="Hall N."/>
            <person name="Watson M."/>
            <person name="Adriaenssens E.M."/>
            <person name="Foster-Nyarko E."/>
            <person name="Jarju S."/>
            <person name="Secka A."/>
            <person name="Antonio M."/>
            <person name="Oren A."/>
            <person name="Chaudhuri R.R."/>
            <person name="La Ragione R."/>
            <person name="Hildebrand F."/>
            <person name="Pallen M.J."/>
        </authorList>
    </citation>
    <scope>NUCLEOTIDE SEQUENCE</scope>
    <source>
        <strain evidence="5">ChiW25-3613</strain>
    </source>
</reference>
<dbReference type="InterPro" id="IPR020449">
    <property type="entry name" value="Tscrpt_reg_AraC-type_HTH"/>
</dbReference>
<name>A0A9D1AI51_9FIRM</name>
<dbReference type="Pfam" id="PF12833">
    <property type="entry name" value="HTH_18"/>
    <property type="match status" value="1"/>
</dbReference>
<proteinExistence type="predicted"/>
<dbReference type="PANTHER" id="PTHR43280:SF2">
    <property type="entry name" value="HTH-TYPE TRANSCRIPTIONAL REGULATOR EXSA"/>
    <property type="match status" value="1"/>
</dbReference>
<dbReference type="PANTHER" id="PTHR43280">
    <property type="entry name" value="ARAC-FAMILY TRANSCRIPTIONAL REGULATOR"/>
    <property type="match status" value="1"/>
</dbReference>
<dbReference type="EMBL" id="DVHB01000075">
    <property type="protein sequence ID" value="HIR39596.1"/>
    <property type="molecule type" value="Genomic_DNA"/>
</dbReference>
<dbReference type="GO" id="GO:0043565">
    <property type="term" value="F:sequence-specific DNA binding"/>
    <property type="evidence" value="ECO:0007669"/>
    <property type="project" value="InterPro"/>
</dbReference>
<dbReference type="AlphaFoldDB" id="A0A9D1AI51"/>
<protein>
    <submittedName>
        <fullName evidence="5">Helix-turn-helix transcriptional regulator</fullName>
    </submittedName>
</protein>
<comment type="caution">
    <text evidence="5">The sequence shown here is derived from an EMBL/GenBank/DDBJ whole genome shotgun (WGS) entry which is preliminary data.</text>
</comment>
<dbReference type="SMART" id="SM00342">
    <property type="entry name" value="HTH_ARAC"/>
    <property type="match status" value="1"/>
</dbReference>
<evidence type="ECO:0000313" key="5">
    <source>
        <dbReference type="EMBL" id="HIR39596.1"/>
    </source>
</evidence>
<sequence length="228" mass="25322">MNDIIFAGRDERQVHELQAKKRYWHFIKCGGRGEVIIIPPLTAFERRHAGGIHIFMSGTALPFKAPTAIAEEAGGGFAHVFAQAESYFARGGEKSAAVLKALGELLVSYIVAQAERPAHSPVVESVRADIEANVSNPSYALDAFMRTLPLNYDYVRKLFKSEVGATPHEYLISARMQLAARLILSGMSNQYSRYSVTQMAEMCGFAEPLYFSRVFKKYFGTPPSEYGK</sequence>
<dbReference type="Proteomes" id="UP000824179">
    <property type="component" value="Unassembled WGS sequence"/>
</dbReference>
<evidence type="ECO:0000313" key="6">
    <source>
        <dbReference type="Proteomes" id="UP000824179"/>
    </source>
</evidence>
<accession>A0A9D1AI51</accession>
<evidence type="ECO:0000256" key="1">
    <source>
        <dbReference type="ARBA" id="ARBA00023015"/>
    </source>
</evidence>
<keyword evidence="3" id="KW-0804">Transcription</keyword>
<feature type="domain" description="HTH araC/xylS-type" evidence="4">
    <location>
        <begin position="124"/>
        <end position="228"/>
    </location>
</feature>
<dbReference type="PROSITE" id="PS01124">
    <property type="entry name" value="HTH_ARAC_FAMILY_2"/>
    <property type="match status" value="1"/>
</dbReference>
<evidence type="ECO:0000259" key="4">
    <source>
        <dbReference type="PROSITE" id="PS01124"/>
    </source>
</evidence>
<gene>
    <name evidence="5" type="ORF">IAB90_04345</name>
</gene>